<dbReference type="GO" id="GO:0016539">
    <property type="term" value="P:intein-mediated protein splicing"/>
    <property type="evidence" value="ECO:0007669"/>
    <property type="project" value="InterPro"/>
</dbReference>
<dbReference type="AlphaFoldDB" id="T0FSH5"/>
<dbReference type="Proteomes" id="UP000015442">
    <property type="component" value="Unassembled WGS sequence"/>
</dbReference>
<dbReference type="Gene3D" id="2.170.16.10">
    <property type="entry name" value="Hedgehog/Intein (Hint) domain"/>
    <property type="match status" value="1"/>
</dbReference>
<dbReference type="InterPro" id="IPR030934">
    <property type="entry name" value="Intein_C"/>
</dbReference>
<dbReference type="NCBIfam" id="TIGR01443">
    <property type="entry name" value="intein_Cterm"/>
    <property type="match status" value="1"/>
</dbReference>
<dbReference type="PROSITE" id="PS50817">
    <property type="entry name" value="INTEIN_N_TER"/>
    <property type="match status" value="1"/>
</dbReference>
<dbReference type="InterPro" id="IPR036844">
    <property type="entry name" value="Hint_dom_sf"/>
</dbReference>
<accession>T0FSH5</accession>
<sequence>MSQTPDGLKKWKEEVSRAGERSGIEVKFNEGKSATSSFGKFVTGLMGDVAQSFGFANDGSKMVDKAGVFHLDTCFTAGSKITRLKNKNIRIYGNINSTEINLNEINPNDYEFTNIEEIKIGDVVKSWNENTNLFENKRVTQTFVHEIPQLFFLELDGEEEIHTTWNHPFRRKIQNTKEGIQPFDLRGVNREFENHGSDLEKHSRNVALEKRDAEGTSQQTLTTNNSSEWVKVEDLKLRDQVLRSDGSWGTVTGIYYYNTEPTKVYNLEVEDNHTYVVGGDTLGIGYVVHNYEGSFDKGVAAIKAQVKGFMGGSGLFGLGPEHPMSGEAKALHDNLTHYDSEDKRLGGEKNQIATEGRRLEGQKELFFRKNDFLLGIVRDSSSNGVEGIADLRKSLANADPKRGFSKAEMSAIGDFMKKNFGNGNSNGLGMNFGGSGFTTGGMSNLIANGGIKSELFKAAMEAGSSGTLAHLNERLGANKEQLRLKTIEHEAAGANLAKIITQDFEKFKVAAAERHYNDANYSDFIARNQKSGIKLESPTTYMTNEGKKVQAEHQSKLEFIKRYGELDTHGSNGKVVAEQLLNSRERYIKEDMKREETANRLLNESPAYKEKRGIIERSGQEASRLQTELENRKTQLHLEGKTERQIASDADVKRLQSDFEKHTKLKETTKSEIETLYKNTLTKLDSKSVYGPEIYTAAIKTAERNPEYSENLKKITQMRDSKEMSTGGLFDKLAPGLNLNRDVNDKIALLEKRNSEIVDGYAKQELKSHDKESNRLGSSGLRDLDKETSKHLDGAIREIVNRNYDPETGLFKEGGPLAHLNNPPVVVEAIKMENNFNFGDTKEKYQPSAERMQKISASVALGYTNTPSPEPKAKKMTLKEIERVSALAFETPADRFKREYKDENGNGLVYDPNNVEHKILLAKEMVSARNGNQSQFGPLAVQLASVFDNIVKETKGDKSQFKPDPSVVPGSKEYKDFEAVRDWIYSGARSQ</sequence>
<dbReference type="EMBL" id="AKWY02000016">
    <property type="protein sequence ID" value="EQA72505.1"/>
    <property type="molecule type" value="Genomic_DNA"/>
</dbReference>
<feature type="compositionally biased region" description="Basic and acidic residues" evidence="1">
    <location>
        <begin position="764"/>
        <end position="774"/>
    </location>
</feature>
<protein>
    <submittedName>
        <fullName evidence="2">Intein C-terminal splicing domain protein</fullName>
    </submittedName>
</protein>
<feature type="region of interest" description="Disordered" evidence="1">
    <location>
        <begin position="764"/>
        <end position="784"/>
    </location>
</feature>
<dbReference type="NCBIfam" id="TIGR04388">
    <property type="entry name" value="Lepto_longest"/>
    <property type="match status" value="1"/>
</dbReference>
<comment type="caution">
    <text evidence="2">The sequence shown here is derived from an EMBL/GenBank/DDBJ whole genome shotgun (WGS) entry which is preliminary data.</text>
</comment>
<organism evidence="2 3">
    <name type="scientific">Leptospira noguchii serovar Panama str. CZ214</name>
    <dbReference type="NCBI Taxonomy" id="1001595"/>
    <lineage>
        <taxon>Bacteria</taxon>
        <taxon>Pseudomonadati</taxon>
        <taxon>Spirochaetota</taxon>
        <taxon>Spirochaetia</taxon>
        <taxon>Leptospirales</taxon>
        <taxon>Leptospiraceae</taxon>
        <taxon>Leptospira</taxon>
    </lineage>
</organism>
<proteinExistence type="predicted"/>
<dbReference type="InterPro" id="IPR006141">
    <property type="entry name" value="Intein_N"/>
</dbReference>
<dbReference type="InterPro" id="IPR030885">
    <property type="entry name" value="Lepto_longest"/>
</dbReference>
<gene>
    <name evidence="2" type="ORF">LEP1GSC059_3277</name>
</gene>
<evidence type="ECO:0000256" key="1">
    <source>
        <dbReference type="SAM" id="MobiDB-lite"/>
    </source>
</evidence>
<name>T0FSH5_9LEPT</name>
<dbReference type="Pfam" id="PF07591">
    <property type="entry name" value="PT-HINT"/>
    <property type="match status" value="1"/>
</dbReference>
<reference evidence="2 3" key="1">
    <citation type="submission" date="2013-05" db="EMBL/GenBank/DDBJ databases">
        <authorList>
            <person name="Harkins D.M."/>
            <person name="Durkin A.S."/>
            <person name="Brinkac L.M."/>
            <person name="Haft D.H."/>
            <person name="Selengut J.D."/>
            <person name="Sanka R."/>
            <person name="DePew J."/>
            <person name="Purushe J."/>
            <person name="Hartskeerl R.A."/>
            <person name="Ahmed A."/>
            <person name="van der Linden H."/>
            <person name="Goris M.G.A."/>
            <person name="Vinetz J.M."/>
            <person name="Sutton G.G."/>
            <person name="Nierman W.C."/>
            <person name="Fouts D.E."/>
        </authorList>
    </citation>
    <scope>NUCLEOTIDE SEQUENCE [LARGE SCALE GENOMIC DNA]</scope>
    <source>
        <strain evidence="2 3">CZ214</strain>
    </source>
</reference>
<dbReference type="SUPFAM" id="SSF51294">
    <property type="entry name" value="Hedgehog/intein (Hint) domain"/>
    <property type="match status" value="2"/>
</dbReference>
<evidence type="ECO:0000313" key="3">
    <source>
        <dbReference type="Proteomes" id="UP000015442"/>
    </source>
</evidence>
<evidence type="ECO:0000313" key="2">
    <source>
        <dbReference type="EMBL" id="EQA72505.1"/>
    </source>
</evidence>
<dbReference type="PROSITE" id="PS50818">
    <property type="entry name" value="INTEIN_C_TER"/>
    <property type="match status" value="1"/>
</dbReference>
<dbReference type="CDD" id="cd00081">
    <property type="entry name" value="Hint"/>
    <property type="match status" value="1"/>
</dbReference>